<dbReference type="Gene3D" id="1.25.40.10">
    <property type="entry name" value="Tetratricopeptide repeat domain"/>
    <property type="match status" value="3"/>
</dbReference>
<evidence type="ECO:0000313" key="5">
    <source>
        <dbReference type="EMBL" id="PIN22887.1"/>
    </source>
</evidence>
<dbReference type="Pfam" id="PF14432">
    <property type="entry name" value="DYW_deaminase"/>
    <property type="match status" value="1"/>
</dbReference>
<dbReference type="GO" id="GO:0003723">
    <property type="term" value="F:RNA binding"/>
    <property type="evidence" value="ECO:0007669"/>
    <property type="project" value="InterPro"/>
</dbReference>
<dbReference type="Proteomes" id="UP000231279">
    <property type="component" value="Unassembled WGS sequence"/>
</dbReference>
<dbReference type="PANTHER" id="PTHR47926">
    <property type="entry name" value="PENTATRICOPEPTIDE REPEAT-CONTAINING PROTEIN"/>
    <property type="match status" value="1"/>
</dbReference>
<dbReference type="Pfam" id="PF20431">
    <property type="entry name" value="E_motif"/>
    <property type="match status" value="1"/>
</dbReference>
<accession>A0A2G9HZE6</accession>
<dbReference type="OrthoDB" id="1700852at2759"/>
<dbReference type="PROSITE" id="PS51375">
    <property type="entry name" value="PPR"/>
    <property type="match status" value="4"/>
</dbReference>
<evidence type="ECO:0000313" key="6">
    <source>
        <dbReference type="Proteomes" id="UP000231279"/>
    </source>
</evidence>
<comment type="similarity">
    <text evidence="1">Belongs to the PPR family. PCMP-H subfamily.</text>
</comment>
<evidence type="ECO:0000256" key="1">
    <source>
        <dbReference type="ARBA" id="ARBA00006643"/>
    </source>
</evidence>
<dbReference type="FunFam" id="1.25.40.10:FF:000344">
    <property type="entry name" value="Pentatricopeptide repeat-containing protein"/>
    <property type="match status" value="1"/>
</dbReference>
<dbReference type="InterPro" id="IPR011990">
    <property type="entry name" value="TPR-like_helical_dom_sf"/>
</dbReference>
<dbReference type="InterPro" id="IPR002885">
    <property type="entry name" value="PPR_rpt"/>
</dbReference>
<evidence type="ECO:0000256" key="2">
    <source>
        <dbReference type="ARBA" id="ARBA00022737"/>
    </source>
</evidence>
<dbReference type="InterPro" id="IPR046848">
    <property type="entry name" value="E_motif"/>
</dbReference>
<feature type="repeat" description="PPR" evidence="3">
    <location>
        <begin position="100"/>
        <end position="134"/>
    </location>
</feature>
<organism evidence="5 6">
    <name type="scientific">Handroanthus impetiginosus</name>
    <dbReference type="NCBI Taxonomy" id="429701"/>
    <lineage>
        <taxon>Eukaryota</taxon>
        <taxon>Viridiplantae</taxon>
        <taxon>Streptophyta</taxon>
        <taxon>Embryophyta</taxon>
        <taxon>Tracheophyta</taxon>
        <taxon>Spermatophyta</taxon>
        <taxon>Magnoliopsida</taxon>
        <taxon>eudicotyledons</taxon>
        <taxon>Gunneridae</taxon>
        <taxon>Pentapetalae</taxon>
        <taxon>asterids</taxon>
        <taxon>lamiids</taxon>
        <taxon>Lamiales</taxon>
        <taxon>Bignoniaceae</taxon>
        <taxon>Crescentiina</taxon>
        <taxon>Tabebuia alliance</taxon>
        <taxon>Handroanthus</taxon>
    </lineage>
</organism>
<dbReference type="STRING" id="429701.A0A2G9HZE6"/>
<keyword evidence="2" id="KW-0677">Repeat</keyword>
<comment type="caution">
    <text evidence="5">The sequence shown here is derived from an EMBL/GenBank/DDBJ whole genome shotgun (WGS) entry which is preliminary data.</text>
</comment>
<feature type="domain" description="DYW" evidence="4">
    <location>
        <begin position="581"/>
        <end position="673"/>
    </location>
</feature>
<keyword evidence="6" id="KW-1185">Reference proteome</keyword>
<sequence length="673" mass="75000">MGKSCSKPLCPFPVALQIKSSRPLSTANVAAAGTHATLPGSFIALCTEGHLKQAFTTHFPVVWSKPPLLSHLLKACVERRSVFLAQQLHSIIITGGCSELKFVCNHLVNAYAKLGRLKTALMVFDRMPVRNVMSYNIVIGGHIQNGKLGAAVEVFNEMGLRNSATWNAIITGMIKFEFNEEGLRLFTKMHEYGFSPDAYTLASVFRGCAGLKDLNTGKQVHGYMIRSGLEVDLVVGSSMAHMYMRCGCLREGERVMQTMPLHNVITYNTLIAGRVQNGCPTAALDQYYLMKMAGFQPDKITFVSVITSCSELSTLGQGQQIHAEVVKAGAMCAASVISSLISMYSRCGCLNDAAKVFDERGGAEVDLVLWSSMIAAYGFHGKGEEAIELYKRMELDGLKACEITFLSLLYSCSHCGLKDKGLEFFNMMIEQYGLEPHVKHYTCVVDLLGRAGCLDEAEAFIRSMPIQPDAITWKTLLSACKIHKNADMAKRIAEEIVKIEPQDSATYVLLSNIQACAKQWQEVSQVRRTMKERMVKKSPGISWFEMKNQVHHFIMGDKSHPQSEDIDLYLKELTAELKLRGYVTDIGASLHDMDLEEKEYNLEHHSEKMAVAFALMNTPDGVPIRIMKNLRVCDDCHVAMKYISVVKNREIIVRDSSRFHHFKNGQCSCGDYW</sequence>
<gene>
    <name evidence="5" type="ORF">CDL12_04380</name>
</gene>
<dbReference type="EMBL" id="NKXS01000670">
    <property type="protein sequence ID" value="PIN22887.1"/>
    <property type="molecule type" value="Genomic_DNA"/>
</dbReference>
<dbReference type="InterPro" id="IPR032867">
    <property type="entry name" value="DYW_dom"/>
</dbReference>
<dbReference type="NCBIfam" id="TIGR00756">
    <property type="entry name" value="PPR"/>
    <property type="match status" value="5"/>
</dbReference>
<feature type="repeat" description="PPR" evidence="3">
    <location>
        <begin position="162"/>
        <end position="196"/>
    </location>
</feature>
<feature type="repeat" description="PPR" evidence="3">
    <location>
        <begin position="263"/>
        <end position="297"/>
    </location>
</feature>
<reference evidence="6" key="1">
    <citation type="journal article" date="2018" name="Gigascience">
        <title>Genome assembly of the Pink Ipe (Handroanthus impetiginosus, Bignoniaceae), a highly valued, ecologically keystone Neotropical timber forest tree.</title>
        <authorList>
            <person name="Silva-Junior O.B."/>
            <person name="Grattapaglia D."/>
            <person name="Novaes E."/>
            <person name="Collevatti R.G."/>
        </authorList>
    </citation>
    <scope>NUCLEOTIDE SEQUENCE [LARGE SCALE GENOMIC DNA]</scope>
    <source>
        <strain evidence="6">cv. UFG-1</strain>
    </source>
</reference>
<dbReference type="Pfam" id="PF13041">
    <property type="entry name" value="PPR_2"/>
    <property type="match status" value="2"/>
</dbReference>
<evidence type="ECO:0000259" key="4">
    <source>
        <dbReference type="Pfam" id="PF14432"/>
    </source>
</evidence>
<dbReference type="PANTHER" id="PTHR47926:SF409">
    <property type="entry name" value="DYW DOMAIN-CONTAINING PROTEIN"/>
    <property type="match status" value="1"/>
</dbReference>
<evidence type="ECO:0000256" key="3">
    <source>
        <dbReference type="PROSITE-ProRule" id="PRU00708"/>
    </source>
</evidence>
<protein>
    <recommendedName>
        <fullName evidence="4">DYW domain-containing protein</fullName>
    </recommendedName>
</protein>
<feature type="repeat" description="PPR" evidence="3">
    <location>
        <begin position="366"/>
        <end position="400"/>
    </location>
</feature>
<dbReference type="GO" id="GO:0008270">
    <property type="term" value="F:zinc ion binding"/>
    <property type="evidence" value="ECO:0007669"/>
    <property type="project" value="InterPro"/>
</dbReference>
<dbReference type="FunFam" id="1.25.40.10:FF:000325">
    <property type="entry name" value="Pentatricopeptide repeat-containing protein At4g14820"/>
    <property type="match status" value="1"/>
</dbReference>
<dbReference type="AlphaFoldDB" id="A0A2G9HZE6"/>
<name>A0A2G9HZE6_9LAMI</name>
<dbReference type="Pfam" id="PF01535">
    <property type="entry name" value="PPR"/>
    <property type="match status" value="6"/>
</dbReference>
<dbReference type="GO" id="GO:0009451">
    <property type="term" value="P:RNA modification"/>
    <property type="evidence" value="ECO:0007669"/>
    <property type="project" value="InterPro"/>
</dbReference>
<dbReference type="InterPro" id="IPR046960">
    <property type="entry name" value="PPR_At4g14850-like_plant"/>
</dbReference>
<proteinExistence type="inferred from homology"/>